<keyword evidence="2" id="KW-1185">Reference proteome</keyword>
<sequence>MESHILINEFPDQAQKIADLKVNDAEFLKMYVNYEEVNALIQHYEEGEVNHTTDEHLTELRRKRVHLKDEIYSYLQKN</sequence>
<evidence type="ECO:0000313" key="1">
    <source>
        <dbReference type="EMBL" id="SNV37841.1"/>
    </source>
</evidence>
<dbReference type="InterPro" id="IPR007420">
    <property type="entry name" value="DUF465"/>
</dbReference>
<dbReference type="Gene3D" id="6.10.280.50">
    <property type="match status" value="1"/>
</dbReference>
<evidence type="ECO:0000313" key="2">
    <source>
        <dbReference type="Proteomes" id="UP000215196"/>
    </source>
</evidence>
<name>A0A239WTP2_9FLAO</name>
<dbReference type="Proteomes" id="UP000215196">
    <property type="component" value="Chromosome 1"/>
</dbReference>
<dbReference type="AlphaFoldDB" id="A0A239WTP2"/>
<dbReference type="KEGG" id="ctak:4412677_00711"/>
<accession>A0A239WTP2</accession>
<dbReference type="Pfam" id="PF04325">
    <property type="entry name" value="DUF465"/>
    <property type="match status" value="1"/>
</dbReference>
<dbReference type="EMBL" id="LT906465">
    <property type="protein sequence ID" value="SNV37841.1"/>
    <property type="molecule type" value="Genomic_DNA"/>
</dbReference>
<dbReference type="RefSeq" id="WP_095074198.1">
    <property type="nucleotide sequence ID" value="NZ_LT906465.1"/>
</dbReference>
<dbReference type="InterPro" id="IPR038444">
    <property type="entry name" value="DUF465_sf"/>
</dbReference>
<organism evidence="1 2">
    <name type="scientific">Chryseobacterium taklimakanense</name>
    <dbReference type="NCBI Taxonomy" id="536441"/>
    <lineage>
        <taxon>Bacteria</taxon>
        <taxon>Pseudomonadati</taxon>
        <taxon>Bacteroidota</taxon>
        <taxon>Flavobacteriia</taxon>
        <taxon>Flavobacteriales</taxon>
        <taxon>Weeksellaceae</taxon>
        <taxon>Chryseobacterium group</taxon>
        <taxon>Chryseobacterium</taxon>
    </lineage>
</organism>
<protein>
    <submittedName>
        <fullName evidence="1">Uncharacterized protein conserved in bacteria</fullName>
    </submittedName>
</protein>
<reference evidence="1 2" key="1">
    <citation type="submission" date="2017-06" db="EMBL/GenBank/DDBJ databases">
        <authorList>
            <consortium name="Pathogen Informatics"/>
        </authorList>
    </citation>
    <scope>NUCLEOTIDE SEQUENCE [LARGE SCALE GENOMIC DNA]</scope>
    <source>
        <strain evidence="1 2">NCTC13490</strain>
    </source>
</reference>
<gene>
    <name evidence="1" type="ORF">SAMEA4412677_00711</name>
</gene>
<proteinExistence type="predicted"/>